<evidence type="ECO:0000313" key="1">
    <source>
        <dbReference type="EMBL" id="GAF84516.1"/>
    </source>
</evidence>
<dbReference type="AlphaFoldDB" id="X0TB47"/>
<organism evidence="1">
    <name type="scientific">marine sediment metagenome</name>
    <dbReference type="NCBI Taxonomy" id="412755"/>
    <lineage>
        <taxon>unclassified sequences</taxon>
        <taxon>metagenomes</taxon>
        <taxon>ecological metagenomes</taxon>
    </lineage>
</organism>
<name>X0TB47_9ZZZZ</name>
<dbReference type="PANTHER" id="PTHR36932">
    <property type="entry name" value="CAPSULAR POLYSACCHARIDE BIOSYNTHESIS PROTEIN"/>
    <property type="match status" value="1"/>
</dbReference>
<dbReference type="Gene3D" id="3.40.50.12780">
    <property type="entry name" value="N-terminal domain of ligase-like"/>
    <property type="match status" value="1"/>
</dbReference>
<feature type="non-terminal residue" evidence="1">
    <location>
        <position position="1"/>
    </location>
</feature>
<dbReference type="InterPro" id="IPR042099">
    <property type="entry name" value="ANL_N_sf"/>
</dbReference>
<reference evidence="1" key="1">
    <citation type="journal article" date="2014" name="Front. Microbiol.">
        <title>High frequency of phylogenetically diverse reductive dehalogenase-homologous genes in deep subseafloor sedimentary metagenomes.</title>
        <authorList>
            <person name="Kawai M."/>
            <person name="Futagami T."/>
            <person name="Toyoda A."/>
            <person name="Takaki Y."/>
            <person name="Nishi S."/>
            <person name="Hori S."/>
            <person name="Arai W."/>
            <person name="Tsubouchi T."/>
            <person name="Morono Y."/>
            <person name="Uchiyama I."/>
            <person name="Ito T."/>
            <person name="Fujiyama A."/>
            <person name="Inagaki F."/>
            <person name="Takami H."/>
        </authorList>
    </citation>
    <scope>NUCLEOTIDE SEQUENCE</scope>
    <source>
        <strain evidence="1">Expedition CK06-06</strain>
    </source>
</reference>
<dbReference type="PANTHER" id="PTHR36932:SF1">
    <property type="entry name" value="CAPSULAR POLYSACCHARIDE BIOSYNTHESIS PROTEIN"/>
    <property type="match status" value="1"/>
</dbReference>
<evidence type="ECO:0008006" key="2">
    <source>
        <dbReference type="Google" id="ProtNLM"/>
    </source>
</evidence>
<gene>
    <name evidence="1" type="ORF">S01H1_04468</name>
</gene>
<comment type="caution">
    <text evidence="1">The sequence shown here is derived from an EMBL/GenBank/DDBJ whole genome shotgun (WGS) entry which is preliminary data.</text>
</comment>
<dbReference type="EMBL" id="BARS01002357">
    <property type="protein sequence ID" value="GAF84516.1"/>
    <property type="molecule type" value="Genomic_DNA"/>
</dbReference>
<protein>
    <recommendedName>
        <fullName evidence="2">AMP-dependent synthetase/ligase domain-containing protein</fullName>
    </recommendedName>
</protein>
<sequence length="173" mass="20065">WECDVENNYLILSTYDMTEENLPRYVKKIEEFKPKVIRGYPSALDILARFIKENNLTINKKRNIKAISTSSENLYPAQRKLIEGIFKCAIFDKYGNCEQVTILGECEKHAGYHDFMEYSYMEILDTEGKPVTEEGQIGEIVSTGFTNYAVPFIRYKPEDLVEYTTHKCSCGRN</sequence>
<dbReference type="InterPro" id="IPR053158">
    <property type="entry name" value="CapK_Type1_Caps_Biosynth"/>
</dbReference>
<proteinExistence type="predicted"/>
<dbReference type="SUPFAM" id="SSF56801">
    <property type="entry name" value="Acetyl-CoA synthetase-like"/>
    <property type="match status" value="1"/>
</dbReference>
<accession>X0TB47</accession>